<dbReference type="Pfam" id="PF00175">
    <property type="entry name" value="NAD_binding_1"/>
    <property type="match status" value="1"/>
</dbReference>
<evidence type="ECO:0000259" key="6">
    <source>
        <dbReference type="PROSITE" id="PS51384"/>
    </source>
</evidence>
<evidence type="ECO:0000256" key="4">
    <source>
        <dbReference type="ARBA" id="ARBA00023004"/>
    </source>
</evidence>
<proteinExistence type="predicted"/>
<feature type="domain" description="2Fe-2S ferredoxin-type" evidence="5">
    <location>
        <begin position="13"/>
        <end position="103"/>
    </location>
</feature>
<dbReference type="PROSITE" id="PS51384">
    <property type="entry name" value="FAD_FR"/>
    <property type="match status" value="1"/>
</dbReference>
<keyword evidence="3" id="KW-0274">FAD</keyword>
<dbReference type="RefSeq" id="WP_085086544.1">
    <property type="nucleotide sequence ID" value="NZ_FXAK01000005.1"/>
</dbReference>
<dbReference type="Pfam" id="PF00970">
    <property type="entry name" value="FAD_binding_6"/>
    <property type="match status" value="1"/>
</dbReference>
<dbReference type="InterPro" id="IPR006058">
    <property type="entry name" value="2Fe2S_fd_BS"/>
</dbReference>
<dbReference type="PANTHER" id="PTHR43644:SF1">
    <property type="entry name" value="NAD(P)H-FLAVIN REDUCTASE"/>
    <property type="match status" value="1"/>
</dbReference>
<dbReference type="GO" id="GO:0051537">
    <property type="term" value="F:2 iron, 2 sulfur cluster binding"/>
    <property type="evidence" value="ECO:0007669"/>
    <property type="project" value="InterPro"/>
</dbReference>
<dbReference type="STRING" id="286727.SAMN02982917_2986"/>
<dbReference type="InterPro" id="IPR039261">
    <property type="entry name" value="FNR_nucleotide-bd"/>
</dbReference>
<dbReference type="InterPro" id="IPR001433">
    <property type="entry name" value="OxRdtase_FAD/NAD-bd"/>
</dbReference>
<dbReference type="InterPro" id="IPR036010">
    <property type="entry name" value="2Fe-2S_ferredoxin-like_sf"/>
</dbReference>
<dbReference type="Pfam" id="PF00111">
    <property type="entry name" value="Fer2"/>
    <property type="match status" value="1"/>
</dbReference>
<dbReference type="Gene3D" id="3.10.20.30">
    <property type="match status" value="1"/>
</dbReference>
<dbReference type="PROSITE" id="PS00197">
    <property type="entry name" value="2FE2S_FER_1"/>
    <property type="match status" value="1"/>
</dbReference>
<feature type="domain" description="FAD-binding FR-type" evidence="6">
    <location>
        <begin position="113"/>
        <end position="212"/>
    </location>
</feature>
<evidence type="ECO:0000313" key="7">
    <source>
        <dbReference type="EMBL" id="SMF53598.1"/>
    </source>
</evidence>
<organism evidence="7 8">
    <name type="scientific">Azospirillum oryzae</name>
    <dbReference type="NCBI Taxonomy" id="286727"/>
    <lineage>
        <taxon>Bacteria</taxon>
        <taxon>Pseudomonadati</taxon>
        <taxon>Pseudomonadota</taxon>
        <taxon>Alphaproteobacteria</taxon>
        <taxon>Rhodospirillales</taxon>
        <taxon>Azospirillaceae</taxon>
        <taxon>Azospirillum</taxon>
    </lineage>
</organism>
<dbReference type="Gene3D" id="3.40.50.80">
    <property type="entry name" value="Nucleotide-binding domain of ferredoxin-NADP reductase (FNR) module"/>
    <property type="match status" value="1"/>
</dbReference>
<dbReference type="InterPro" id="IPR017938">
    <property type="entry name" value="Riboflavin_synthase-like_b-brl"/>
</dbReference>
<dbReference type="Proteomes" id="UP000192936">
    <property type="component" value="Unassembled WGS sequence"/>
</dbReference>
<accession>A0A1X7FLD1</accession>
<dbReference type="InterPro" id="IPR001041">
    <property type="entry name" value="2Fe-2S_ferredoxin-type"/>
</dbReference>
<gene>
    <name evidence="7" type="ORF">SAMN02982917_2986</name>
</gene>
<dbReference type="InterPro" id="IPR017927">
    <property type="entry name" value="FAD-bd_FR_type"/>
</dbReference>
<dbReference type="PRINTS" id="PR00410">
    <property type="entry name" value="PHEHYDRXLASE"/>
</dbReference>
<dbReference type="InterPro" id="IPR008333">
    <property type="entry name" value="Cbr1-like_FAD-bd_dom"/>
</dbReference>
<evidence type="ECO:0000256" key="2">
    <source>
        <dbReference type="ARBA" id="ARBA00022630"/>
    </source>
</evidence>
<protein>
    <submittedName>
        <fullName evidence="7">Propane monooxygenase reductase subunit</fullName>
    </submittedName>
</protein>
<evidence type="ECO:0000256" key="3">
    <source>
        <dbReference type="ARBA" id="ARBA00022827"/>
    </source>
</evidence>
<dbReference type="CDD" id="cd06212">
    <property type="entry name" value="monooxygenase_like"/>
    <property type="match status" value="1"/>
</dbReference>
<keyword evidence="1" id="KW-0813">Transport</keyword>
<reference evidence="7 8" key="1">
    <citation type="submission" date="2017-04" db="EMBL/GenBank/DDBJ databases">
        <authorList>
            <person name="Afonso C.L."/>
            <person name="Miller P.J."/>
            <person name="Scott M.A."/>
            <person name="Spackman E."/>
            <person name="Goraichik I."/>
            <person name="Dimitrov K.M."/>
            <person name="Suarez D.L."/>
            <person name="Swayne D.E."/>
        </authorList>
    </citation>
    <scope>NUCLEOTIDE SEQUENCE [LARGE SCALE GENOMIC DNA]</scope>
    <source>
        <strain evidence="7 8">A2P</strain>
    </source>
</reference>
<dbReference type="PANTHER" id="PTHR43644">
    <property type="entry name" value="NA(+)-TRANSLOCATING NADH-QUINONE REDUCTASE SUBUNIT"/>
    <property type="match status" value="1"/>
</dbReference>
<keyword evidence="2" id="KW-0285">Flavoprotein</keyword>
<dbReference type="SUPFAM" id="SSF52343">
    <property type="entry name" value="Ferredoxin reductase-like, C-terminal NADP-linked domain"/>
    <property type="match status" value="1"/>
</dbReference>
<dbReference type="CDD" id="cd00207">
    <property type="entry name" value="fer2"/>
    <property type="match status" value="1"/>
</dbReference>
<evidence type="ECO:0000313" key="8">
    <source>
        <dbReference type="Proteomes" id="UP000192936"/>
    </source>
</evidence>
<keyword evidence="7" id="KW-0503">Monooxygenase</keyword>
<dbReference type="Gene3D" id="2.40.30.10">
    <property type="entry name" value="Translation factors"/>
    <property type="match status" value="1"/>
</dbReference>
<dbReference type="GO" id="GO:0004497">
    <property type="term" value="F:monooxygenase activity"/>
    <property type="evidence" value="ECO:0007669"/>
    <property type="project" value="UniProtKB-KW"/>
</dbReference>
<evidence type="ECO:0000259" key="5">
    <source>
        <dbReference type="PROSITE" id="PS51085"/>
    </source>
</evidence>
<dbReference type="OrthoDB" id="9806195at2"/>
<name>A0A1X7FLD1_9PROT</name>
<dbReference type="SUPFAM" id="SSF63380">
    <property type="entry name" value="Riboflavin synthase domain-like"/>
    <property type="match status" value="1"/>
</dbReference>
<keyword evidence="4" id="KW-0408">Iron</keyword>
<evidence type="ECO:0000256" key="1">
    <source>
        <dbReference type="ARBA" id="ARBA00022448"/>
    </source>
</evidence>
<keyword evidence="7" id="KW-0560">Oxidoreductase</keyword>
<sequence>MTAQALHNSPAVHTVRLEPVGIEMEVAEGETILDAAFRQGVSLMHGCKEGQCSACKCLLIDGDVEMLKYSTFALSDPERDSNHILLCRSLAYSDVAVELLNYDEDLLSRSIPVKDFNARLAAVEPLTHDIVAIALDLDQPMKFWAGQYADITLPGIGLTRSFSMGNPPADGNRLEFIIKKYPDGAFSRQLDGGLSVGDRVSVRGPYGTCFRREGRDGPMILVGGGSGMAPLLSILRDQAASGETRPVRFFYGARSRRDLFHLDQFEEFARSLPDFAFIPALSHAEDGDGWTGETGFIHEVLRRHLSEMDEVEEADVFSCGPPPMIDAVLPVLQIAGVDSARVYFDKFTPATR</sequence>
<dbReference type="AlphaFoldDB" id="A0A1X7FLD1"/>
<dbReference type="SUPFAM" id="SSF54292">
    <property type="entry name" value="2Fe-2S ferredoxin-like"/>
    <property type="match status" value="1"/>
</dbReference>
<dbReference type="PROSITE" id="PS51085">
    <property type="entry name" value="2FE2S_FER_2"/>
    <property type="match status" value="1"/>
</dbReference>
<dbReference type="InterPro" id="IPR012675">
    <property type="entry name" value="Beta-grasp_dom_sf"/>
</dbReference>
<dbReference type="EMBL" id="FXAK01000005">
    <property type="protein sequence ID" value="SMF53598.1"/>
    <property type="molecule type" value="Genomic_DNA"/>
</dbReference>